<keyword evidence="3" id="KW-1185">Reference proteome</keyword>
<dbReference type="RefSeq" id="WP_131911718.1">
    <property type="nucleotide sequence ID" value="NZ_OU594967.1"/>
</dbReference>
<dbReference type="Pfam" id="PF00583">
    <property type="entry name" value="Acetyltransf_1"/>
    <property type="match status" value="1"/>
</dbReference>
<feature type="domain" description="N-acetyltransferase" evidence="1">
    <location>
        <begin position="3"/>
        <end position="146"/>
    </location>
</feature>
<gene>
    <name evidence="2" type="ORF">EV690_0907</name>
</gene>
<evidence type="ECO:0000259" key="1">
    <source>
        <dbReference type="PROSITE" id="PS51186"/>
    </source>
</evidence>
<dbReference type="Gene3D" id="3.40.630.30">
    <property type="match status" value="1"/>
</dbReference>
<dbReference type="GO" id="GO:0016747">
    <property type="term" value="F:acyltransferase activity, transferring groups other than amino-acyl groups"/>
    <property type="evidence" value="ECO:0007669"/>
    <property type="project" value="InterPro"/>
</dbReference>
<proteinExistence type="predicted"/>
<name>A0A4R1K3U6_9GAMM</name>
<dbReference type="InterPro" id="IPR000182">
    <property type="entry name" value="GNAT_dom"/>
</dbReference>
<reference evidence="2 3" key="1">
    <citation type="submission" date="2019-03" db="EMBL/GenBank/DDBJ databases">
        <title>Genomic Encyclopedia of Type Strains, Phase IV (KMG-IV): sequencing the most valuable type-strain genomes for metagenomic binning, comparative biology and taxonomic classification.</title>
        <authorList>
            <person name="Goeker M."/>
        </authorList>
    </citation>
    <scope>NUCLEOTIDE SEQUENCE [LARGE SCALE GENOMIC DNA]</scope>
    <source>
        <strain evidence="2 3">DSM 18577</strain>
    </source>
</reference>
<dbReference type="AlphaFoldDB" id="A0A4R1K3U6"/>
<evidence type="ECO:0000313" key="3">
    <source>
        <dbReference type="Proteomes" id="UP000295565"/>
    </source>
</evidence>
<comment type="caution">
    <text evidence="2">The sequence shown here is derived from an EMBL/GenBank/DDBJ whole genome shotgun (WGS) entry which is preliminary data.</text>
</comment>
<dbReference type="Proteomes" id="UP000295565">
    <property type="component" value="Unassembled WGS sequence"/>
</dbReference>
<sequence>MEYSLRRALDSDIKFLLNLRSLTMGTYLKECGMPTTEDAYLARVLYEFEHAKIIEVNGCPVGLFKTKFREDSNQWYLIQIQIHPNYQNQKIATSLIETLINTANITGDSVGLSVVKTNPAQYLYARLGFVQVCENEFEYFMQYTPPINRCDTHGKV</sequence>
<accession>A0A4R1K3U6</accession>
<dbReference type="PROSITE" id="PS51186">
    <property type="entry name" value="GNAT"/>
    <property type="match status" value="1"/>
</dbReference>
<organism evidence="2 3">
    <name type="scientific">Celerinatantimonas diazotrophica</name>
    <dbReference type="NCBI Taxonomy" id="412034"/>
    <lineage>
        <taxon>Bacteria</taxon>
        <taxon>Pseudomonadati</taxon>
        <taxon>Pseudomonadota</taxon>
        <taxon>Gammaproteobacteria</taxon>
        <taxon>Celerinatantimonadaceae</taxon>
        <taxon>Celerinatantimonas</taxon>
    </lineage>
</organism>
<dbReference type="InterPro" id="IPR016181">
    <property type="entry name" value="Acyl_CoA_acyltransferase"/>
</dbReference>
<keyword evidence="2" id="KW-0808">Transferase</keyword>
<dbReference type="OrthoDB" id="6871659at2"/>
<protein>
    <submittedName>
        <fullName evidence="2">Acetyltransferase (GNAT) family protein</fullName>
    </submittedName>
</protein>
<evidence type="ECO:0000313" key="2">
    <source>
        <dbReference type="EMBL" id="TCK58762.1"/>
    </source>
</evidence>
<dbReference type="SUPFAM" id="SSF55729">
    <property type="entry name" value="Acyl-CoA N-acyltransferases (Nat)"/>
    <property type="match status" value="1"/>
</dbReference>
<dbReference type="CDD" id="cd04301">
    <property type="entry name" value="NAT_SF"/>
    <property type="match status" value="1"/>
</dbReference>
<dbReference type="EMBL" id="SMGD01000011">
    <property type="protein sequence ID" value="TCK58762.1"/>
    <property type="molecule type" value="Genomic_DNA"/>
</dbReference>